<evidence type="ECO:0000313" key="2">
    <source>
        <dbReference type="Proteomes" id="UP000305234"/>
    </source>
</evidence>
<evidence type="ECO:0008006" key="3">
    <source>
        <dbReference type="Google" id="ProtNLM"/>
    </source>
</evidence>
<organism evidence="1 2">
    <name type="scientific">Vibrio kanaloae</name>
    <dbReference type="NCBI Taxonomy" id="170673"/>
    <lineage>
        <taxon>Bacteria</taxon>
        <taxon>Pseudomonadati</taxon>
        <taxon>Pseudomonadota</taxon>
        <taxon>Gammaproteobacteria</taxon>
        <taxon>Vibrionales</taxon>
        <taxon>Vibrionaceae</taxon>
        <taxon>Vibrio</taxon>
    </lineage>
</organism>
<dbReference type="Proteomes" id="UP000305234">
    <property type="component" value="Unassembled WGS sequence"/>
</dbReference>
<name>A0A4U1YZK4_9VIBR</name>
<dbReference type="AlphaFoldDB" id="A0A4U1YZK4"/>
<dbReference type="EMBL" id="SYUW01000022">
    <property type="protein sequence ID" value="TKF26329.1"/>
    <property type="molecule type" value="Genomic_DNA"/>
</dbReference>
<dbReference type="RefSeq" id="WP_136997873.1">
    <property type="nucleotide sequence ID" value="NZ_JBFRJO010000026.1"/>
</dbReference>
<accession>A0A4U1YZK4</accession>
<gene>
    <name evidence="1" type="ORF">FCV52_08425</name>
</gene>
<sequence length="198" mass="22783">MTNSVLNSHKDPHLNACINWTLDSSGLYCEGYFDGASRLVSELKQNNMGIDSLVYPIAFLYRQYLELKIKYMIRDSRLLLGEKGTFPTHHKISDLWGTVNGNILKVIKDVDPNLANHIPKSELKMVQGLINDFSEYDPDSMAFRYPTGKGGDKHLDGLKYVNLELLEAKMLELKELLDKFDMAIDFLRDLQRDYQQFT</sequence>
<protein>
    <recommendedName>
        <fullName evidence="3">HEPN domain-containing protein</fullName>
    </recommendedName>
</protein>
<evidence type="ECO:0000313" key="1">
    <source>
        <dbReference type="EMBL" id="TKF26329.1"/>
    </source>
</evidence>
<reference evidence="1 2" key="1">
    <citation type="submission" date="2019-04" db="EMBL/GenBank/DDBJ databases">
        <title>A reverse ecology approach based on a biological definition of microbial populations.</title>
        <authorList>
            <person name="Arevalo P."/>
            <person name="Vaninsberghe D."/>
            <person name="Elsherbini J."/>
            <person name="Gore J."/>
            <person name="Polz M."/>
        </authorList>
    </citation>
    <scope>NUCLEOTIDE SEQUENCE [LARGE SCALE GENOMIC DNA]</scope>
    <source>
        <strain evidence="1 2">10N.261.46.E4</strain>
    </source>
</reference>
<proteinExistence type="predicted"/>
<comment type="caution">
    <text evidence="1">The sequence shown here is derived from an EMBL/GenBank/DDBJ whole genome shotgun (WGS) entry which is preliminary data.</text>
</comment>